<protein>
    <submittedName>
        <fullName evidence="8">Papain family cysteine protease family member protein</fullName>
        <ecNumber evidence="8">1.3.1.74</ecNumber>
    </submittedName>
</protein>
<reference evidence="8 9" key="1">
    <citation type="journal article" date="2012" name="BMC Genomics">
        <title>Comparative genomic analysis and phylogenetic position of Theileria equi.</title>
        <authorList>
            <person name="Kappmeyer L.S."/>
            <person name="Thiagarajan M."/>
            <person name="Herndon D.R."/>
            <person name="Ramsay J.D."/>
            <person name="Caler E."/>
            <person name="Djikeng A."/>
            <person name="Gillespie J.J."/>
            <person name="Lau A.O."/>
            <person name="Roalson E.H."/>
            <person name="Silva J.C."/>
            <person name="Silva M.G."/>
            <person name="Suarez C.E."/>
            <person name="Ueti M.W."/>
            <person name="Nene V.M."/>
            <person name="Mealey R.H."/>
            <person name="Knowles D.P."/>
            <person name="Brayton K.A."/>
        </authorList>
    </citation>
    <scope>NUCLEOTIDE SEQUENCE [LARGE SCALE GENOMIC DNA]</scope>
    <source>
        <strain evidence="8 9">WA</strain>
    </source>
</reference>
<comment type="caution">
    <text evidence="8">The sequence shown here is derived from an EMBL/GenBank/DDBJ whole genome shotgun (WGS) entry which is preliminary data.</text>
</comment>
<evidence type="ECO:0000256" key="2">
    <source>
        <dbReference type="ARBA" id="ARBA00023145"/>
    </source>
</evidence>
<dbReference type="InterPro" id="IPR000169">
    <property type="entry name" value="Pept_cys_AS"/>
</dbReference>
<dbReference type="PRINTS" id="PR00705">
    <property type="entry name" value="PAPAIN"/>
</dbReference>
<feature type="region of interest" description="Disordered" evidence="5">
    <location>
        <begin position="66"/>
        <end position="150"/>
    </location>
</feature>
<keyword evidence="9" id="KW-1185">Reference proteome</keyword>
<dbReference type="InterPro" id="IPR000668">
    <property type="entry name" value="Peptidase_C1A_C"/>
</dbReference>
<proteinExistence type="inferred from homology"/>
<keyword evidence="8" id="KW-0378">Hydrolase</keyword>
<evidence type="ECO:0000313" key="9">
    <source>
        <dbReference type="Proteomes" id="UP000031512"/>
    </source>
</evidence>
<keyword evidence="4" id="KW-0325">Glycoprotein</keyword>
<dbReference type="InterPro" id="IPR039417">
    <property type="entry name" value="Peptidase_C1A_papain-like"/>
</dbReference>
<evidence type="ECO:0000256" key="3">
    <source>
        <dbReference type="ARBA" id="ARBA00023157"/>
    </source>
</evidence>
<dbReference type="InterPro" id="IPR038765">
    <property type="entry name" value="Papain-like_cys_pep_sf"/>
</dbReference>
<dbReference type="InterPro" id="IPR013128">
    <property type="entry name" value="Peptidase_C1A"/>
</dbReference>
<dbReference type="PROSITE" id="PS00639">
    <property type="entry name" value="THIOL_PROTEASE_HIS"/>
    <property type="match status" value="1"/>
</dbReference>
<name>L1LFN8_THEEQ</name>
<evidence type="ECO:0000259" key="7">
    <source>
        <dbReference type="SMART" id="SM00645"/>
    </source>
</evidence>
<dbReference type="SMART" id="SM00645">
    <property type="entry name" value="Pept_C1"/>
    <property type="match status" value="1"/>
</dbReference>
<keyword evidence="6" id="KW-1133">Transmembrane helix</keyword>
<dbReference type="Proteomes" id="UP000031512">
    <property type="component" value="Unassembled WGS sequence"/>
</dbReference>
<evidence type="ECO:0000256" key="6">
    <source>
        <dbReference type="SAM" id="Phobius"/>
    </source>
</evidence>
<sequence>MSESLDSESAGSDTRQRNRWQKIINERTVIIASCVIILVAIAIAVPVIVTTIKSSSANKGVQVDVIGSDQPLNNGESEKPTRPKALDSKTKQEPREEKVEQTKKSPEKKDDQIKKPLDDKRNQSLENTDEIKPTELQQDQKSKIQTPQQKEEIDKMIKKMVLELAKYRINVLDQETFTSCMRITQNCSCIYKTTKKIAFVTKDELSALYDIIGFLGDDMNVEFEVDLLLKFKRYNLEYERYPCNFVDLKRIYYTFRKDAIFIETHNRNPDRLYNMGYNQRTGMRVNYTPEVNVGYGDLFKNPKTDIGSGVYNLKGSFRQSLHQKYTPLPFDRTEIAKAPKPTFSWQDKNYVGPVANQDSCGICWGMSSIATLETFMAIKRQRFESFSVQQLLDCAYQYNSCSGGFMGPTGLYIRTHKMCTAAEYPFTGKKGACDDQKCKIETGIKESRFIDYKGAKDFLQNHGALSTSVTLSKELTHYESGIFNTECTNGVRHAMTVVGYGTDSARNVNYWIVKNSWGTEWGEGGFIRILDKPIDGPDGTQVSFCGITEGARGFM</sequence>
<dbReference type="GO" id="GO:0008234">
    <property type="term" value="F:cysteine-type peptidase activity"/>
    <property type="evidence" value="ECO:0007669"/>
    <property type="project" value="InterPro"/>
</dbReference>
<gene>
    <name evidence="8" type="ORF">BEWA_040110</name>
</gene>
<accession>L1LFN8</accession>
<dbReference type="SUPFAM" id="SSF54001">
    <property type="entry name" value="Cysteine proteinases"/>
    <property type="match status" value="1"/>
</dbReference>
<dbReference type="Gene3D" id="3.90.70.10">
    <property type="entry name" value="Cysteine proteinases"/>
    <property type="match status" value="1"/>
</dbReference>
<keyword evidence="3" id="KW-1015">Disulfide bond</keyword>
<dbReference type="PANTHER" id="PTHR12411">
    <property type="entry name" value="CYSTEINE PROTEASE FAMILY C1-RELATED"/>
    <property type="match status" value="1"/>
</dbReference>
<dbReference type="CDD" id="cd02248">
    <property type="entry name" value="Peptidase_C1A"/>
    <property type="match status" value="1"/>
</dbReference>
<keyword evidence="6" id="KW-0812">Transmembrane</keyword>
<evidence type="ECO:0000256" key="1">
    <source>
        <dbReference type="ARBA" id="ARBA00008455"/>
    </source>
</evidence>
<evidence type="ECO:0000256" key="5">
    <source>
        <dbReference type="SAM" id="MobiDB-lite"/>
    </source>
</evidence>
<dbReference type="PROSITE" id="PS00640">
    <property type="entry name" value="THIOL_PROTEASE_ASN"/>
    <property type="match status" value="1"/>
</dbReference>
<dbReference type="eggNOG" id="KOG1543">
    <property type="taxonomic scope" value="Eukaryota"/>
</dbReference>
<dbReference type="GO" id="GO:0032440">
    <property type="term" value="F:2-alkenal reductase [NAD(P)H] activity"/>
    <property type="evidence" value="ECO:0007669"/>
    <property type="project" value="UniProtKB-EC"/>
</dbReference>
<keyword evidence="8" id="KW-0645">Protease</keyword>
<dbReference type="EC" id="1.3.1.74" evidence="8"/>
<dbReference type="AlphaFoldDB" id="L1LFN8"/>
<feature type="compositionally biased region" description="Basic and acidic residues" evidence="5">
    <location>
        <begin position="76"/>
        <end position="142"/>
    </location>
</feature>
<dbReference type="Pfam" id="PF00112">
    <property type="entry name" value="Peptidase_C1"/>
    <property type="match status" value="1"/>
</dbReference>
<keyword evidence="6" id="KW-0472">Membrane</keyword>
<keyword evidence="8" id="KW-0560">Oxidoreductase</keyword>
<dbReference type="InterPro" id="IPR025661">
    <property type="entry name" value="Pept_asp_AS"/>
</dbReference>
<evidence type="ECO:0000313" key="8">
    <source>
        <dbReference type="EMBL" id="EKX73973.1"/>
    </source>
</evidence>
<dbReference type="EMBL" id="ACOU01000002">
    <property type="protein sequence ID" value="EKX73973.1"/>
    <property type="molecule type" value="Genomic_DNA"/>
</dbReference>
<keyword evidence="2" id="KW-0865">Zymogen</keyword>
<evidence type="ECO:0000256" key="4">
    <source>
        <dbReference type="ARBA" id="ARBA00023180"/>
    </source>
</evidence>
<dbReference type="VEuPathDB" id="PiroplasmaDB:BEWA_040110"/>
<dbReference type="GO" id="GO:0006508">
    <property type="term" value="P:proteolysis"/>
    <property type="evidence" value="ECO:0007669"/>
    <property type="project" value="UniProtKB-KW"/>
</dbReference>
<dbReference type="STRING" id="1537102.L1LFN8"/>
<dbReference type="KEGG" id="beq:BEWA_040110"/>
<feature type="transmembrane region" description="Helical" evidence="6">
    <location>
        <begin position="29"/>
        <end position="49"/>
    </location>
</feature>
<dbReference type="PROSITE" id="PS00139">
    <property type="entry name" value="THIOL_PROTEASE_CYS"/>
    <property type="match status" value="1"/>
</dbReference>
<dbReference type="GeneID" id="15807421"/>
<dbReference type="RefSeq" id="XP_004833425.1">
    <property type="nucleotide sequence ID" value="XM_004833368.1"/>
</dbReference>
<comment type="similarity">
    <text evidence="1">Belongs to the peptidase C1 family.</text>
</comment>
<feature type="domain" description="Peptidase C1A papain C-terminal" evidence="7">
    <location>
        <begin position="339"/>
        <end position="547"/>
    </location>
</feature>
<organism evidence="8 9">
    <name type="scientific">Theileria equi strain WA</name>
    <dbReference type="NCBI Taxonomy" id="1537102"/>
    <lineage>
        <taxon>Eukaryota</taxon>
        <taxon>Sar</taxon>
        <taxon>Alveolata</taxon>
        <taxon>Apicomplexa</taxon>
        <taxon>Aconoidasida</taxon>
        <taxon>Piroplasmida</taxon>
        <taxon>Theileriidae</taxon>
        <taxon>Theileria</taxon>
    </lineage>
</organism>
<dbReference type="OrthoDB" id="190265at2759"/>
<dbReference type="InterPro" id="IPR025660">
    <property type="entry name" value="Pept_his_AS"/>
</dbReference>